<dbReference type="SUPFAM" id="SSF103473">
    <property type="entry name" value="MFS general substrate transporter"/>
    <property type="match status" value="1"/>
</dbReference>
<dbReference type="InterPro" id="IPR036259">
    <property type="entry name" value="MFS_trans_sf"/>
</dbReference>
<evidence type="ECO:0000259" key="5">
    <source>
        <dbReference type="PROSITE" id="PS50043"/>
    </source>
</evidence>
<dbReference type="Gene3D" id="1.20.1250.20">
    <property type="entry name" value="MFS general substrate transporter like domains"/>
    <property type="match status" value="1"/>
</dbReference>
<accession>A0A1T5LYJ6</accession>
<dbReference type="PROSITE" id="PS00622">
    <property type="entry name" value="HTH_LUXR_1"/>
    <property type="match status" value="1"/>
</dbReference>
<dbReference type="Gene3D" id="1.10.10.10">
    <property type="entry name" value="Winged helix-like DNA-binding domain superfamily/Winged helix DNA-binding domain"/>
    <property type="match status" value="1"/>
</dbReference>
<dbReference type="SMART" id="SM00421">
    <property type="entry name" value="HTH_LUXR"/>
    <property type="match status" value="1"/>
</dbReference>
<evidence type="ECO:0000313" key="7">
    <source>
        <dbReference type="Proteomes" id="UP000190285"/>
    </source>
</evidence>
<dbReference type="CDD" id="cd06170">
    <property type="entry name" value="LuxR_C_like"/>
    <property type="match status" value="1"/>
</dbReference>
<feature type="transmembrane region" description="Helical" evidence="4">
    <location>
        <begin position="73"/>
        <end position="93"/>
    </location>
</feature>
<dbReference type="InterPro" id="IPR016032">
    <property type="entry name" value="Sig_transdc_resp-reg_C-effctor"/>
</dbReference>
<dbReference type="PRINTS" id="PR00038">
    <property type="entry name" value="HTHLUXR"/>
</dbReference>
<evidence type="ECO:0000256" key="1">
    <source>
        <dbReference type="ARBA" id="ARBA00023015"/>
    </source>
</evidence>
<dbReference type="PANTHER" id="PTHR44688">
    <property type="entry name" value="DNA-BINDING TRANSCRIPTIONAL ACTIVATOR DEVR_DOSR"/>
    <property type="match status" value="1"/>
</dbReference>
<dbReference type="RefSeq" id="WP_079493352.1">
    <property type="nucleotide sequence ID" value="NZ_FUZT01000009.1"/>
</dbReference>
<dbReference type="GO" id="GO:0003677">
    <property type="term" value="F:DNA binding"/>
    <property type="evidence" value="ECO:0007669"/>
    <property type="project" value="UniProtKB-KW"/>
</dbReference>
<reference evidence="6 7" key="1">
    <citation type="submission" date="2017-02" db="EMBL/GenBank/DDBJ databases">
        <authorList>
            <person name="Peterson S.W."/>
        </authorList>
    </citation>
    <scope>NUCLEOTIDE SEQUENCE [LARGE SCALE GENOMIC DNA]</scope>
    <source>
        <strain evidence="6 7">M1</strain>
    </source>
</reference>
<feature type="transmembrane region" description="Helical" evidence="4">
    <location>
        <begin position="312"/>
        <end position="331"/>
    </location>
</feature>
<keyword evidence="4" id="KW-0812">Transmembrane</keyword>
<proteinExistence type="predicted"/>
<feature type="transmembrane region" description="Helical" evidence="4">
    <location>
        <begin position="229"/>
        <end position="246"/>
    </location>
</feature>
<sequence length="451" mass="52045">MIKSYINIFKIYPFIILTLGFTYGATIVFTFFGPVLTITVGKLTPTLSIIGVLVHVFSFFLKPTELEKNQKFFYVFLGIVIPLILLFYTLPYYFQILTIMLYAYMIGRIGCFWTYMANAVIPSHIRGRTISLSLFISFVILFLLNISFPLLTNRVALIFPGVISIIVVVFYSKINRNHKNNVVSYKNKAYSNIHSYYIYAFLIVIYIAGGFSYAGIYPSFEPYMHIDRYYNVLFYLLAIITAGIVLDKYGRKINFMLGVGFLGISFTFFIMPSSVITYFITQTFLQCGWAFVNAFGWSFSWDMSESLKKNYVFPRGIAAMLLGTAIGAFLSQTIEKIGFGHSSVYGIVTFIPLFLAIMILVFFPETLKRDKRRKIEFNKLQGIEELKILTPRELEVCYHVINGFNNKRISKILFISENTVKTHISRIYSKLYISSRSELTSYIYEIIQYHP</sequence>
<keyword evidence="7" id="KW-1185">Reference proteome</keyword>
<dbReference type="SUPFAM" id="SSF46894">
    <property type="entry name" value="C-terminal effector domain of the bipartite response regulators"/>
    <property type="match status" value="1"/>
</dbReference>
<keyword evidence="3" id="KW-0804">Transcription</keyword>
<feature type="transmembrane region" description="Helical" evidence="4">
    <location>
        <begin position="12"/>
        <end position="37"/>
    </location>
</feature>
<dbReference type="InterPro" id="IPR000792">
    <property type="entry name" value="Tscrpt_reg_LuxR_C"/>
</dbReference>
<dbReference type="InterPro" id="IPR036388">
    <property type="entry name" value="WH-like_DNA-bd_sf"/>
</dbReference>
<evidence type="ECO:0000256" key="4">
    <source>
        <dbReference type="SAM" id="Phobius"/>
    </source>
</evidence>
<keyword evidence="4" id="KW-1133">Transmembrane helix</keyword>
<keyword evidence="4" id="KW-0472">Membrane</keyword>
<feature type="transmembrane region" description="Helical" evidence="4">
    <location>
        <begin position="43"/>
        <end position="61"/>
    </location>
</feature>
<dbReference type="Proteomes" id="UP000190285">
    <property type="component" value="Unassembled WGS sequence"/>
</dbReference>
<evidence type="ECO:0000256" key="2">
    <source>
        <dbReference type="ARBA" id="ARBA00023125"/>
    </source>
</evidence>
<evidence type="ECO:0000256" key="3">
    <source>
        <dbReference type="ARBA" id="ARBA00023163"/>
    </source>
</evidence>
<feature type="transmembrane region" description="Helical" evidence="4">
    <location>
        <begin position="99"/>
        <end position="120"/>
    </location>
</feature>
<name>A0A1T5LYJ6_9FIRM</name>
<feature type="transmembrane region" description="Helical" evidence="4">
    <location>
        <begin position="196"/>
        <end position="217"/>
    </location>
</feature>
<keyword evidence="1" id="KW-0805">Transcription regulation</keyword>
<dbReference type="OrthoDB" id="9789465at2"/>
<evidence type="ECO:0000313" key="6">
    <source>
        <dbReference type="EMBL" id="SKC81070.1"/>
    </source>
</evidence>
<dbReference type="Pfam" id="PF00196">
    <property type="entry name" value="GerE"/>
    <property type="match status" value="1"/>
</dbReference>
<dbReference type="AlphaFoldDB" id="A0A1T5LYJ6"/>
<dbReference type="GO" id="GO:0006355">
    <property type="term" value="P:regulation of DNA-templated transcription"/>
    <property type="evidence" value="ECO:0007669"/>
    <property type="project" value="InterPro"/>
</dbReference>
<dbReference type="PROSITE" id="PS50043">
    <property type="entry name" value="HTH_LUXR_2"/>
    <property type="match status" value="1"/>
</dbReference>
<feature type="transmembrane region" description="Helical" evidence="4">
    <location>
        <begin position="343"/>
        <end position="363"/>
    </location>
</feature>
<feature type="transmembrane region" description="Helical" evidence="4">
    <location>
        <begin position="132"/>
        <end position="151"/>
    </location>
</feature>
<feature type="transmembrane region" description="Helical" evidence="4">
    <location>
        <begin position="157"/>
        <end position="175"/>
    </location>
</feature>
<protein>
    <submittedName>
        <fullName evidence="6">Response regulator containing a CheY-like receiver domain and an HTH DNA-binding domain</fullName>
    </submittedName>
</protein>
<dbReference type="EMBL" id="FUZT01000009">
    <property type="protein sequence ID" value="SKC81070.1"/>
    <property type="molecule type" value="Genomic_DNA"/>
</dbReference>
<dbReference type="PANTHER" id="PTHR44688:SF16">
    <property type="entry name" value="DNA-BINDING TRANSCRIPTIONAL ACTIVATOR DEVR_DOSR"/>
    <property type="match status" value="1"/>
</dbReference>
<feature type="transmembrane region" description="Helical" evidence="4">
    <location>
        <begin position="253"/>
        <end position="270"/>
    </location>
</feature>
<dbReference type="STRING" id="36842.SAMN02194393_03537"/>
<feature type="domain" description="HTH luxR-type" evidence="5">
    <location>
        <begin position="382"/>
        <end position="447"/>
    </location>
</feature>
<feature type="transmembrane region" description="Helical" evidence="4">
    <location>
        <begin position="276"/>
        <end position="300"/>
    </location>
</feature>
<gene>
    <name evidence="6" type="ORF">SAMN02194393_03537</name>
</gene>
<organism evidence="6 7">
    <name type="scientific">Maledivibacter halophilus</name>
    <dbReference type="NCBI Taxonomy" id="36842"/>
    <lineage>
        <taxon>Bacteria</taxon>
        <taxon>Bacillati</taxon>
        <taxon>Bacillota</taxon>
        <taxon>Clostridia</taxon>
        <taxon>Peptostreptococcales</taxon>
        <taxon>Caminicellaceae</taxon>
        <taxon>Maledivibacter</taxon>
    </lineage>
</organism>
<keyword evidence="2 6" id="KW-0238">DNA-binding</keyword>